<protein>
    <submittedName>
        <fullName evidence="11">Syndecan-3-like</fullName>
    </submittedName>
</protein>
<evidence type="ECO:0000256" key="8">
    <source>
        <dbReference type="SAM" id="SignalP"/>
    </source>
</evidence>
<sequence length="169" mass="17832">MRGSVAAAVFLCVGLIPAVTRSHSALPEDWEGSGYDLDGSGSGSGDGSEQDEDIKVQPSSHEGKLLKSGGGSRNTLHSSSDLTFDGTAWPAGDDESGFVIMASSKRFWENEDILAAVIAAGVTGAIIAAALSAMLIYKRQKKDGEGHILGRRRESDEDYHKPIRDAVVI</sequence>
<accession>A0A9Y4K585</accession>
<evidence type="ECO:0000313" key="10">
    <source>
        <dbReference type="Proteomes" id="UP000694891"/>
    </source>
</evidence>
<evidence type="ECO:0000256" key="6">
    <source>
        <dbReference type="SAM" id="MobiDB-lite"/>
    </source>
</evidence>
<feature type="chain" id="PRO_5041277159" evidence="8">
    <location>
        <begin position="23"/>
        <end position="169"/>
    </location>
</feature>
<evidence type="ECO:0000256" key="4">
    <source>
        <dbReference type="ARBA" id="ARBA00022989"/>
    </source>
</evidence>
<organism evidence="10 11">
    <name type="scientific">Stegastes partitus</name>
    <name type="common">bicolor damselfish</name>
    <dbReference type="NCBI Taxonomy" id="144197"/>
    <lineage>
        <taxon>Eukaryota</taxon>
        <taxon>Metazoa</taxon>
        <taxon>Chordata</taxon>
        <taxon>Craniata</taxon>
        <taxon>Vertebrata</taxon>
        <taxon>Euteleostomi</taxon>
        <taxon>Actinopterygii</taxon>
        <taxon>Neopterygii</taxon>
        <taxon>Teleostei</taxon>
        <taxon>Neoteleostei</taxon>
        <taxon>Acanthomorphata</taxon>
        <taxon>Ovalentaria</taxon>
        <taxon>Pomacentridae</taxon>
        <taxon>Stegastes</taxon>
    </lineage>
</organism>
<keyword evidence="3 7" id="KW-0812">Transmembrane</keyword>
<dbReference type="AlphaFoldDB" id="A0A9Y4K585"/>
<dbReference type="Pfam" id="PF01034">
    <property type="entry name" value="Syndecan"/>
    <property type="match status" value="1"/>
</dbReference>
<gene>
    <name evidence="11" type="primary">LOC103362677</name>
</gene>
<evidence type="ECO:0000256" key="7">
    <source>
        <dbReference type="SAM" id="Phobius"/>
    </source>
</evidence>
<keyword evidence="8" id="KW-0732">Signal</keyword>
<feature type="domain" description="Syndecan/Neurexin" evidence="9">
    <location>
        <begin position="107"/>
        <end position="161"/>
    </location>
</feature>
<evidence type="ECO:0000256" key="1">
    <source>
        <dbReference type="ARBA" id="ARBA00004479"/>
    </source>
</evidence>
<feature type="region of interest" description="Disordered" evidence="6">
    <location>
        <begin position="27"/>
        <end position="79"/>
    </location>
</feature>
<comment type="similarity">
    <text evidence="2">Belongs to the neurexin family.</text>
</comment>
<dbReference type="GO" id="GO:0016020">
    <property type="term" value="C:membrane"/>
    <property type="evidence" value="ECO:0007669"/>
    <property type="project" value="UniProtKB-SubCell"/>
</dbReference>
<feature type="transmembrane region" description="Helical" evidence="7">
    <location>
        <begin position="113"/>
        <end position="137"/>
    </location>
</feature>
<keyword evidence="4 7" id="KW-1133">Transmembrane helix</keyword>
<reference evidence="11" key="1">
    <citation type="submission" date="2025-08" db="UniProtKB">
        <authorList>
            <consortium name="RefSeq"/>
        </authorList>
    </citation>
    <scope>IDENTIFICATION</scope>
</reference>
<dbReference type="Proteomes" id="UP000694891">
    <property type="component" value="Unplaced"/>
</dbReference>
<evidence type="ECO:0000259" key="9">
    <source>
        <dbReference type="Pfam" id="PF01034"/>
    </source>
</evidence>
<keyword evidence="10" id="KW-1185">Reference proteome</keyword>
<evidence type="ECO:0000313" key="11">
    <source>
        <dbReference type="RefSeq" id="XP_008287329.1"/>
    </source>
</evidence>
<feature type="signal peptide" evidence="8">
    <location>
        <begin position="1"/>
        <end position="22"/>
    </location>
</feature>
<dbReference type="RefSeq" id="XP_008287329.1">
    <property type="nucleotide sequence ID" value="XM_008289107.1"/>
</dbReference>
<evidence type="ECO:0000256" key="3">
    <source>
        <dbReference type="ARBA" id="ARBA00022692"/>
    </source>
</evidence>
<proteinExistence type="inferred from homology"/>
<keyword evidence="5 7" id="KW-0472">Membrane</keyword>
<name>A0A9Y4K585_9TELE</name>
<evidence type="ECO:0000256" key="2">
    <source>
        <dbReference type="ARBA" id="ARBA00010241"/>
    </source>
</evidence>
<dbReference type="GeneID" id="103362677"/>
<evidence type="ECO:0000256" key="5">
    <source>
        <dbReference type="ARBA" id="ARBA00023136"/>
    </source>
</evidence>
<dbReference type="InterPro" id="IPR027789">
    <property type="entry name" value="Syndecan/Neurexin_dom"/>
</dbReference>
<comment type="subcellular location">
    <subcellularLocation>
        <location evidence="1">Membrane</location>
        <topology evidence="1">Single-pass type I membrane protein</topology>
    </subcellularLocation>
</comment>